<dbReference type="Gene3D" id="1.20.120.530">
    <property type="entry name" value="GntR ligand-binding domain-like"/>
    <property type="match status" value="1"/>
</dbReference>
<comment type="caution">
    <text evidence="5">The sequence shown here is derived from an EMBL/GenBank/DDBJ whole genome shotgun (WGS) entry which is preliminary data.</text>
</comment>
<dbReference type="PRINTS" id="PR00035">
    <property type="entry name" value="HTHGNTR"/>
</dbReference>
<evidence type="ECO:0000313" key="5">
    <source>
        <dbReference type="EMBL" id="MDQ0475278.1"/>
    </source>
</evidence>
<dbReference type="InterPro" id="IPR036388">
    <property type="entry name" value="WH-like_DNA-bd_sf"/>
</dbReference>
<dbReference type="CDD" id="cd07377">
    <property type="entry name" value="WHTH_GntR"/>
    <property type="match status" value="1"/>
</dbReference>
<evidence type="ECO:0000256" key="2">
    <source>
        <dbReference type="ARBA" id="ARBA00023125"/>
    </source>
</evidence>
<dbReference type="Pfam" id="PF07729">
    <property type="entry name" value="FCD"/>
    <property type="match status" value="1"/>
</dbReference>
<dbReference type="Pfam" id="PF00392">
    <property type="entry name" value="GntR"/>
    <property type="match status" value="1"/>
</dbReference>
<evidence type="ECO:0000313" key="6">
    <source>
        <dbReference type="Proteomes" id="UP001242480"/>
    </source>
</evidence>
<dbReference type="SUPFAM" id="SSF48008">
    <property type="entry name" value="GntR ligand-binding domain-like"/>
    <property type="match status" value="1"/>
</dbReference>
<feature type="domain" description="HTH gntR-type" evidence="4">
    <location>
        <begin position="1"/>
        <end position="69"/>
    </location>
</feature>
<evidence type="ECO:0000259" key="4">
    <source>
        <dbReference type="PROSITE" id="PS50949"/>
    </source>
</evidence>
<dbReference type="InterPro" id="IPR008920">
    <property type="entry name" value="TF_FadR/GntR_C"/>
</dbReference>
<dbReference type="Proteomes" id="UP001242480">
    <property type="component" value="Unassembled WGS sequence"/>
</dbReference>
<name>A0ABU0JLW0_9HYPH</name>
<evidence type="ECO:0000256" key="1">
    <source>
        <dbReference type="ARBA" id="ARBA00023015"/>
    </source>
</evidence>
<dbReference type="InterPro" id="IPR036390">
    <property type="entry name" value="WH_DNA-bd_sf"/>
</dbReference>
<proteinExistence type="predicted"/>
<dbReference type="PANTHER" id="PTHR43537:SF5">
    <property type="entry name" value="UXU OPERON TRANSCRIPTIONAL REGULATOR"/>
    <property type="match status" value="1"/>
</dbReference>
<dbReference type="SMART" id="SM00345">
    <property type="entry name" value="HTH_GNTR"/>
    <property type="match status" value="1"/>
</dbReference>
<dbReference type="SUPFAM" id="SSF46785">
    <property type="entry name" value="Winged helix' DNA-binding domain"/>
    <property type="match status" value="1"/>
</dbReference>
<dbReference type="RefSeq" id="WP_307286281.1">
    <property type="nucleotide sequence ID" value="NZ_JAUSVX010000032.1"/>
</dbReference>
<dbReference type="InterPro" id="IPR011711">
    <property type="entry name" value="GntR_C"/>
</dbReference>
<dbReference type="PROSITE" id="PS50949">
    <property type="entry name" value="HTH_GNTR"/>
    <property type="match status" value="1"/>
</dbReference>
<gene>
    <name evidence="5" type="ORF">QO011_008320</name>
</gene>
<dbReference type="Gene3D" id="1.10.10.10">
    <property type="entry name" value="Winged helix-like DNA-binding domain superfamily/Winged helix DNA-binding domain"/>
    <property type="match status" value="1"/>
</dbReference>
<accession>A0ABU0JLW0</accession>
<organism evidence="5 6">
    <name type="scientific">Labrys wisconsinensis</name>
    <dbReference type="NCBI Taxonomy" id="425677"/>
    <lineage>
        <taxon>Bacteria</taxon>
        <taxon>Pseudomonadati</taxon>
        <taxon>Pseudomonadota</taxon>
        <taxon>Alphaproteobacteria</taxon>
        <taxon>Hyphomicrobiales</taxon>
        <taxon>Xanthobacteraceae</taxon>
        <taxon>Labrys</taxon>
    </lineage>
</organism>
<keyword evidence="3" id="KW-0804">Transcription</keyword>
<dbReference type="SMART" id="SM00895">
    <property type="entry name" value="FCD"/>
    <property type="match status" value="1"/>
</dbReference>
<reference evidence="5 6" key="1">
    <citation type="submission" date="2023-07" db="EMBL/GenBank/DDBJ databases">
        <title>Genomic Encyclopedia of Type Strains, Phase IV (KMG-IV): sequencing the most valuable type-strain genomes for metagenomic binning, comparative biology and taxonomic classification.</title>
        <authorList>
            <person name="Goeker M."/>
        </authorList>
    </citation>
    <scope>NUCLEOTIDE SEQUENCE [LARGE SCALE GENOMIC DNA]</scope>
    <source>
        <strain evidence="5 6">DSM 19619</strain>
    </source>
</reference>
<keyword evidence="2 5" id="KW-0238">DNA-binding</keyword>
<dbReference type="InterPro" id="IPR000524">
    <property type="entry name" value="Tscrpt_reg_HTH_GntR"/>
</dbReference>
<dbReference type="GO" id="GO:0003677">
    <property type="term" value="F:DNA binding"/>
    <property type="evidence" value="ECO:0007669"/>
    <property type="project" value="UniProtKB-KW"/>
</dbReference>
<dbReference type="EMBL" id="JAUSVX010000032">
    <property type="protein sequence ID" value="MDQ0475278.1"/>
    <property type="molecule type" value="Genomic_DNA"/>
</dbReference>
<evidence type="ECO:0000256" key="3">
    <source>
        <dbReference type="ARBA" id="ARBA00023163"/>
    </source>
</evidence>
<keyword evidence="6" id="KW-1185">Reference proteome</keyword>
<keyword evidence="1" id="KW-0805">Transcription regulation</keyword>
<sequence>MSEQKDLVSQLVLFLHLRKYEPGERVPSEREMAERFQVSRGHIREALAFLEALRVIERRAKSGIFMAREAASVEALALYAQVGAPLTAEDVQQSIEMRKIHEITAVRLACERATLDNFDRLRAILAASEAKMAAGQPINEEDRAFHLEIVRATQNSIFHRIVQVYYLMTVDRLRIYFNDPARCRTSHEEHLAIFQAVARRDAMTAMNLMSEHLKGANSYWQDLIGRGAPPGPGDQTEAWLALATGRSH</sequence>
<dbReference type="PANTHER" id="PTHR43537">
    <property type="entry name" value="TRANSCRIPTIONAL REGULATOR, GNTR FAMILY"/>
    <property type="match status" value="1"/>
</dbReference>
<protein>
    <submittedName>
        <fullName evidence="5">DNA-binding FadR family transcriptional regulator</fullName>
    </submittedName>
</protein>